<evidence type="ECO:0000259" key="9">
    <source>
        <dbReference type="PROSITE" id="PS51165"/>
    </source>
</evidence>
<evidence type="ECO:0000256" key="2">
    <source>
        <dbReference type="ARBA" id="ARBA00022552"/>
    </source>
</evidence>
<reference evidence="10 11" key="1">
    <citation type="submission" date="2016-10" db="EMBL/GenBank/DDBJ databases">
        <authorList>
            <person name="de Groot N.N."/>
        </authorList>
    </citation>
    <scope>NUCLEOTIDE SEQUENCE [LARGE SCALE GENOMIC DNA]</scope>
    <source>
        <strain evidence="10 11">DSM 18438</strain>
    </source>
</reference>
<dbReference type="Pfam" id="PF01170">
    <property type="entry name" value="UPF0020"/>
    <property type="match status" value="1"/>
</dbReference>
<dbReference type="InterPro" id="IPR054170">
    <property type="entry name" value="RlmL_1st"/>
</dbReference>
<dbReference type="NCBIfam" id="NF008748">
    <property type="entry name" value="PRK11783.1"/>
    <property type="match status" value="1"/>
</dbReference>
<dbReference type="PIRSF" id="PIRSF037618">
    <property type="entry name" value="RNA_Mtase_bacteria_prd"/>
    <property type="match status" value="1"/>
</dbReference>
<gene>
    <name evidence="6" type="primary">rlmL</name>
    <name evidence="10" type="ORF">SAMN05660443_0148</name>
</gene>
<sequence>MPLLNQVYTLHATCSRGLEQLLAEELLGLGFESARPRVGRVLGQATLTEAYRALIWSRLANRLHLQLDEAPVSDAEDLNAWLTGIDWSEHLLAEGSLLIDTSGTTPQLRNTHDTALRVKDAIADWFRQREGQRPSVDRERPDVRLHLRLEKGKGQLSLDLGGGSLHQRGYRLQAAKAPLKENLAAGLLYRAGWPELAQQGYALLDPFCGSGTLLAEAAFIARDVAPGLLRPWHGVETWLGHRPSIWQELLEEAKERRAASADLPLHITGSDADSRAVEAARGNLKRAGLADELEVFERPVIELPATIFEKGLVITNPPYGERLEDLPSVLPLYAQLGQKLLEGYPGWRLALFTVNKELAFRIPLKPYKTYPLQNASLECQLYLFELPEAGVEDPQVAAIARKQQERASQPEQPTAELSEGGQMLANRLKKNLKKLSRWVKREGIQAYRVYDADLPEYALAIDLYGDQVHVQEYAPPATIDPDKANQRLAEALLALPEALNVNADAIHLKQRRRQTGKQQYEKMAAKGVYFPVTEGSAKLLVNLDDYLDTGLFLDHRPVRLRLFHEAQGKRFLNLFCYTGAATVQAAKGGAVRTTSVDLSKTYLGWLERNLKLNGLDANKHRLEQADCREWLKQDQGSYDLIFMDPPTFSNSKRMKGVLDIQRDQVELVDLAMRRLSSDGLLIFSNNLRGFKISPELESNYEVRNITRQTLDPDFERNQRIHQCFEIRNRPL</sequence>
<proteinExistence type="inferred from homology"/>
<dbReference type="RefSeq" id="WP_091957745.1">
    <property type="nucleotide sequence ID" value="NZ_FOLH01000001.1"/>
</dbReference>
<keyword evidence="7" id="KW-0694">RNA-binding</keyword>
<dbReference type="InterPro" id="IPR002052">
    <property type="entry name" value="DNA_methylase_N6_adenine_CS"/>
</dbReference>
<keyword evidence="5 6" id="KW-0949">S-adenosyl-L-methionine</keyword>
<keyword evidence="11" id="KW-1185">Reference proteome</keyword>
<dbReference type="Pfam" id="PF10672">
    <property type="entry name" value="Methyltrans_SAM"/>
    <property type="match status" value="1"/>
</dbReference>
<comment type="catalytic activity">
    <reaction evidence="6">
        <text>guanosine(2069) in 23S rRNA + S-adenosyl-L-methionine = N(2)-methylguanosine(2069) in 23S rRNA + S-adenosyl-L-homocysteine + H(+)</text>
        <dbReference type="Rhea" id="RHEA:43772"/>
        <dbReference type="Rhea" id="RHEA-COMP:10688"/>
        <dbReference type="Rhea" id="RHEA-COMP:10689"/>
        <dbReference type="ChEBI" id="CHEBI:15378"/>
        <dbReference type="ChEBI" id="CHEBI:57856"/>
        <dbReference type="ChEBI" id="CHEBI:59789"/>
        <dbReference type="ChEBI" id="CHEBI:74269"/>
        <dbReference type="ChEBI" id="CHEBI:74481"/>
        <dbReference type="EC" id="2.1.1.264"/>
    </reaction>
</comment>
<evidence type="ECO:0000256" key="4">
    <source>
        <dbReference type="ARBA" id="ARBA00022679"/>
    </source>
</evidence>
<dbReference type="InterPro" id="IPR019614">
    <property type="entry name" value="SAM-dep_methyl-trfase"/>
</dbReference>
<evidence type="ECO:0000313" key="11">
    <source>
        <dbReference type="Proteomes" id="UP000199058"/>
    </source>
</evidence>
<dbReference type="PROSITE" id="PS51165">
    <property type="entry name" value="THUMP"/>
    <property type="match status" value="1"/>
</dbReference>
<dbReference type="Proteomes" id="UP000199058">
    <property type="component" value="Unassembled WGS sequence"/>
</dbReference>
<evidence type="ECO:0000256" key="3">
    <source>
        <dbReference type="ARBA" id="ARBA00022603"/>
    </source>
</evidence>
<dbReference type="Gene3D" id="3.40.50.150">
    <property type="entry name" value="Vaccinia Virus protein VP39"/>
    <property type="match status" value="2"/>
</dbReference>
<dbReference type="InterPro" id="IPR000241">
    <property type="entry name" value="RlmKL-like_Mtase"/>
</dbReference>
<feature type="domain" description="THUMP" evidence="9">
    <location>
        <begin position="49"/>
        <end position="160"/>
    </location>
</feature>
<keyword evidence="4 6" id="KW-0808">Transferase</keyword>
<dbReference type="PANTHER" id="PTHR47313">
    <property type="entry name" value="RIBOSOMAL RNA LARGE SUBUNIT METHYLTRANSFERASE K/L"/>
    <property type="match status" value="1"/>
</dbReference>
<dbReference type="Gene3D" id="3.30.750.80">
    <property type="entry name" value="RNA methyltransferase domain (HRMD) like"/>
    <property type="match status" value="1"/>
</dbReference>
<evidence type="ECO:0000313" key="10">
    <source>
        <dbReference type="EMBL" id="SFB79115.1"/>
    </source>
</evidence>
<dbReference type="CDD" id="cd02440">
    <property type="entry name" value="AdoMet_MTases"/>
    <property type="match status" value="2"/>
</dbReference>
<organism evidence="10 11">
    <name type="scientific">Marinospirillum celere</name>
    <dbReference type="NCBI Taxonomy" id="1122252"/>
    <lineage>
        <taxon>Bacteria</taxon>
        <taxon>Pseudomonadati</taxon>
        <taxon>Pseudomonadota</taxon>
        <taxon>Gammaproteobacteria</taxon>
        <taxon>Oceanospirillales</taxon>
        <taxon>Oceanospirillaceae</taxon>
        <taxon>Marinospirillum</taxon>
    </lineage>
</organism>
<evidence type="ECO:0000256" key="7">
    <source>
        <dbReference type="PROSITE-ProRule" id="PRU00529"/>
    </source>
</evidence>
<dbReference type="GO" id="GO:0052915">
    <property type="term" value="F:23S rRNA (guanine(2445)-N(2))-methyltransferase activity"/>
    <property type="evidence" value="ECO:0007669"/>
    <property type="project" value="UniProtKB-UniRule"/>
</dbReference>
<dbReference type="EC" id="2.1.1.264" evidence="6"/>
<evidence type="ECO:0000256" key="5">
    <source>
        <dbReference type="ARBA" id="ARBA00022691"/>
    </source>
</evidence>
<comment type="similarity">
    <text evidence="6">Belongs to the methyltransferase superfamily. RlmKL family.</text>
</comment>
<dbReference type="PROSITE" id="PS00092">
    <property type="entry name" value="N6_MTASE"/>
    <property type="match status" value="1"/>
</dbReference>
<evidence type="ECO:0000256" key="8">
    <source>
        <dbReference type="SAM" id="MobiDB-lite"/>
    </source>
</evidence>
<protein>
    <recommendedName>
        <fullName evidence="6">Ribosomal RNA large subunit methyltransferase K/L</fullName>
    </recommendedName>
    <domain>
        <recommendedName>
            <fullName evidence="6">23S rRNA m2G2445 methyltransferase</fullName>
            <ecNumber evidence="6">2.1.1.173</ecNumber>
        </recommendedName>
        <alternativeName>
            <fullName evidence="6">rRNA (guanine-N(2)-)-methyltransferase RlmL</fullName>
        </alternativeName>
    </domain>
    <domain>
        <recommendedName>
            <fullName evidence="6">23S rRNA m7G2069 methyltransferase</fullName>
            <ecNumber evidence="6">2.1.1.264</ecNumber>
        </recommendedName>
        <alternativeName>
            <fullName evidence="6">rRNA (guanine-N(7)-)-methyltransferase RlmK</fullName>
        </alternativeName>
    </domain>
</protein>
<dbReference type="SUPFAM" id="SSF53335">
    <property type="entry name" value="S-adenosyl-L-methionine-dependent methyltransferases"/>
    <property type="match status" value="2"/>
</dbReference>
<dbReference type="OrthoDB" id="9809404at2"/>
<comment type="catalytic activity">
    <reaction evidence="6">
        <text>guanosine(2445) in 23S rRNA + S-adenosyl-L-methionine = N(2)-methylguanosine(2445) in 23S rRNA + S-adenosyl-L-homocysteine + H(+)</text>
        <dbReference type="Rhea" id="RHEA:42740"/>
        <dbReference type="Rhea" id="RHEA-COMP:10215"/>
        <dbReference type="Rhea" id="RHEA-COMP:10216"/>
        <dbReference type="ChEBI" id="CHEBI:15378"/>
        <dbReference type="ChEBI" id="CHEBI:57856"/>
        <dbReference type="ChEBI" id="CHEBI:59789"/>
        <dbReference type="ChEBI" id="CHEBI:74269"/>
        <dbReference type="ChEBI" id="CHEBI:74481"/>
        <dbReference type="EC" id="2.1.1.173"/>
    </reaction>
</comment>
<dbReference type="STRING" id="1122252.SAMN05660443_0148"/>
<comment type="function">
    <text evidence="6">Specifically methylates the guanine in position 2445 (m2G2445) and the guanine in position 2069 (m7G2069) of 23S rRNA.</text>
</comment>
<dbReference type="GO" id="GO:0070043">
    <property type="term" value="F:rRNA (guanine-N7-)-methyltransferase activity"/>
    <property type="evidence" value="ECO:0007669"/>
    <property type="project" value="UniProtKB-UniRule"/>
</dbReference>
<dbReference type="EMBL" id="FOLH01000001">
    <property type="protein sequence ID" value="SFB79115.1"/>
    <property type="molecule type" value="Genomic_DNA"/>
</dbReference>
<accession>A0A1I1DW03</accession>
<keyword evidence="3 6" id="KW-0489">Methyltransferase</keyword>
<dbReference type="Pfam" id="PF02926">
    <property type="entry name" value="THUMP"/>
    <property type="match status" value="1"/>
</dbReference>
<dbReference type="PANTHER" id="PTHR47313:SF1">
    <property type="entry name" value="RIBOSOMAL RNA LARGE SUBUNIT METHYLTRANSFERASE K_L"/>
    <property type="match status" value="1"/>
</dbReference>
<dbReference type="InterPro" id="IPR029063">
    <property type="entry name" value="SAM-dependent_MTases_sf"/>
</dbReference>
<dbReference type="CDD" id="cd11715">
    <property type="entry name" value="THUMP_AdoMetMT"/>
    <property type="match status" value="1"/>
</dbReference>
<dbReference type="EC" id="2.1.1.173" evidence="6"/>
<dbReference type="GO" id="GO:0005737">
    <property type="term" value="C:cytoplasm"/>
    <property type="evidence" value="ECO:0007669"/>
    <property type="project" value="UniProtKB-SubCell"/>
</dbReference>
<dbReference type="InterPro" id="IPR017244">
    <property type="entry name" value="23SrRNA_methyltr_KL"/>
</dbReference>
<dbReference type="GO" id="GO:0003723">
    <property type="term" value="F:RNA binding"/>
    <property type="evidence" value="ECO:0007669"/>
    <property type="project" value="UniProtKB-UniRule"/>
</dbReference>
<dbReference type="Pfam" id="PF22020">
    <property type="entry name" value="RlmL_1st"/>
    <property type="match status" value="1"/>
</dbReference>
<dbReference type="Gene3D" id="3.30.2130.30">
    <property type="match status" value="1"/>
</dbReference>
<dbReference type="SMART" id="SM00981">
    <property type="entry name" value="THUMP"/>
    <property type="match status" value="1"/>
</dbReference>
<keyword evidence="1 6" id="KW-0963">Cytoplasm</keyword>
<comment type="subcellular location">
    <subcellularLocation>
        <location evidence="6">Cytoplasm</location>
    </subcellularLocation>
</comment>
<evidence type="ECO:0000256" key="1">
    <source>
        <dbReference type="ARBA" id="ARBA00022490"/>
    </source>
</evidence>
<dbReference type="HAMAP" id="MF_01858">
    <property type="entry name" value="23SrRNA_methyltr_KL"/>
    <property type="match status" value="1"/>
</dbReference>
<keyword evidence="2 6" id="KW-0698">rRNA processing</keyword>
<dbReference type="InterPro" id="IPR004114">
    <property type="entry name" value="THUMP_dom"/>
</dbReference>
<evidence type="ECO:0000256" key="6">
    <source>
        <dbReference type="HAMAP-Rule" id="MF_01858"/>
    </source>
</evidence>
<name>A0A1I1DW03_9GAMM</name>
<dbReference type="AlphaFoldDB" id="A0A1I1DW03"/>
<feature type="region of interest" description="Disordered" evidence="8">
    <location>
        <begin position="402"/>
        <end position="421"/>
    </location>
</feature>